<dbReference type="InterPro" id="IPR011564">
    <property type="entry name" value="Telomer_end-bd_POT1/Cdc13"/>
</dbReference>
<feature type="domain" description="Telomeric single stranded DNA binding POT1/Cdc13" evidence="10">
    <location>
        <begin position="8"/>
        <end position="141"/>
    </location>
</feature>
<name>A0A1X7RLC7_ZYMT9</name>
<evidence type="ECO:0000256" key="5">
    <source>
        <dbReference type="ARBA" id="ARBA00022454"/>
    </source>
</evidence>
<dbReference type="PANTHER" id="PTHR14513:SF0">
    <property type="entry name" value="PROTECTION OF TELOMERES PROTEIN 1"/>
    <property type="match status" value="1"/>
</dbReference>
<evidence type="ECO:0000256" key="3">
    <source>
        <dbReference type="ARBA" id="ARBA00008442"/>
    </source>
</evidence>
<comment type="subcellular location">
    <subcellularLocation>
        <location evidence="2">Chromosome</location>
        <location evidence="2">Telomere</location>
    </subcellularLocation>
    <subcellularLocation>
        <location evidence="1">Nucleus</location>
    </subcellularLocation>
</comment>
<reference evidence="11 12" key="1">
    <citation type="submission" date="2016-06" db="EMBL/GenBank/DDBJ databases">
        <authorList>
            <person name="Kjaerup R.B."/>
            <person name="Dalgaard T.S."/>
            <person name="Juul-Madsen H.R."/>
        </authorList>
    </citation>
    <scope>NUCLEOTIDE SEQUENCE [LARGE SCALE GENOMIC DNA]</scope>
</reference>
<evidence type="ECO:0000256" key="7">
    <source>
        <dbReference type="ARBA" id="ARBA00023125"/>
    </source>
</evidence>
<sequence>MAAVPKDFVDLAHAFAAQEGTLVNIIGVVVDKMDPTTTRRSDWMLTFKITDPKLLATQPSAEGLTIRFFRQDPTHLPRVRSIGDVVLLRSIKISTFNGQRLALSHSTTSSLVFPSASIPDPNFTIGYQGSNRIECLGIPMHVEKFTLNEQQYVMSLRHALGGIVGERATLAAAMAAVPTLQAAGTVPKQKLPAEFNSALEPPAKKQKFESSLGAKFKLVRDLKEPKSFADVCGLVVKCIGAQYGGCDLYITDYTPNEQMRYYPPPEEETDRERDGDMYGYNGPPRKSWPGPYEYLVLKVNVKEPHASFAVQSVREGDCVMLRNMKTRITPMGTWLEGDMWPDDKYPNKVLITKVLNLNFPEAKALFQRRDNYWAKRDALLAPKQNEGATLSKAERKRQKRQKRKDGRQAKSGPQENVEPSKDDTSSNEHSDDASKSTRMKPDTNQYVRCRDQDISLTRIKDILDPRNLRHTNRRLDGQEYILPFINAKYRAKVRVVDFEPKDLRDFAVRPVQNDSQAISESTMDWTYESASPPSWEWHFSLLLEDASVRPEHRTEDDRIWVNIQHEQAQFLFGNRLADPGDMTGGTAGLLAQLRERLFILWGNLEEIHSAGAEEGGVEAMQQELSNLPFECCVMEYGVERDDDDPEKGPRPEEAWKRMYGMFGATIL</sequence>
<dbReference type="PANTHER" id="PTHR14513">
    <property type="entry name" value="PROTECTION OF TELOMERES 1"/>
    <property type="match status" value="1"/>
</dbReference>
<dbReference type="SMART" id="SM00976">
    <property type="entry name" value="Telo_bind"/>
    <property type="match status" value="1"/>
</dbReference>
<dbReference type="Pfam" id="PF02765">
    <property type="entry name" value="POT1"/>
    <property type="match status" value="1"/>
</dbReference>
<feature type="compositionally biased region" description="Basic and acidic residues" evidence="9">
    <location>
        <begin position="418"/>
        <end position="441"/>
    </location>
</feature>
<dbReference type="GO" id="GO:0000783">
    <property type="term" value="C:nuclear telomere cap complex"/>
    <property type="evidence" value="ECO:0007669"/>
    <property type="project" value="TreeGrafter"/>
</dbReference>
<keyword evidence="8" id="KW-0539">Nucleus</keyword>
<gene>
    <name evidence="11" type="ORF">ZT3D7_G3149</name>
</gene>
<evidence type="ECO:0000256" key="9">
    <source>
        <dbReference type="SAM" id="MobiDB-lite"/>
    </source>
</evidence>
<dbReference type="GO" id="GO:0016233">
    <property type="term" value="P:telomere capping"/>
    <property type="evidence" value="ECO:0007669"/>
    <property type="project" value="TreeGrafter"/>
</dbReference>
<feature type="region of interest" description="Disordered" evidence="9">
    <location>
        <begin position="384"/>
        <end position="447"/>
    </location>
</feature>
<proteinExistence type="inferred from homology"/>
<organism evidence="11 12">
    <name type="scientific">Zymoseptoria tritici (strain ST99CH_3D7)</name>
    <dbReference type="NCBI Taxonomy" id="1276538"/>
    <lineage>
        <taxon>Eukaryota</taxon>
        <taxon>Fungi</taxon>
        <taxon>Dikarya</taxon>
        <taxon>Ascomycota</taxon>
        <taxon>Pezizomycotina</taxon>
        <taxon>Dothideomycetes</taxon>
        <taxon>Dothideomycetidae</taxon>
        <taxon>Mycosphaerellales</taxon>
        <taxon>Mycosphaerellaceae</taxon>
        <taxon>Zymoseptoria</taxon>
    </lineage>
</organism>
<evidence type="ECO:0000256" key="6">
    <source>
        <dbReference type="ARBA" id="ARBA00022895"/>
    </source>
</evidence>
<accession>A0A1X7RLC7</accession>
<feature type="region of interest" description="Disordered" evidence="9">
    <location>
        <begin position="259"/>
        <end position="282"/>
    </location>
</feature>
<comment type="similarity">
    <text evidence="3">Belongs to the telombin family.</text>
</comment>
<dbReference type="InterPro" id="IPR028389">
    <property type="entry name" value="POT1"/>
</dbReference>
<dbReference type="GO" id="GO:0032210">
    <property type="term" value="P:regulation of telomere maintenance via telomerase"/>
    <property type="evidence" value="ECO:0007669"/>
    <property type="project" value="TreeGrafter"/>
</dbReference>
<dbReference type="SUPFAM" id="SSF50249">
    <property type="entry name" value="Nucleic acid-binding proteins"/>
    <property type="match status" value="2"/>
</dbReference>
<evidence type="ECO:0000313" key="12">
    <source>
        <dbReference type="Proteomes" id="UP000215127"/>
    </source>
</evidence>
<evidence type="ECO:0000256" key="8">
    <source>
        <dbReference type="ARBA" id="ARBA00023242"/>
    </source>
</evidence>
<dbReference type="AlphaFoldDB" id="A0A1X7RLC7"/>
<feature type="compositionally biased region" description="Basic residues" evidence="9">
    <location>
        <begin position="394"/>
        <end position="405"/>
    </location>
</feature>
<dbReference type="Proteomes" id="UP000215127">
    <property type="component" value="Chromosome 2"/>
</dbReference>
<keyword evidence="12" id="KW-1185">Reference proteome</keyword>
<keyword evidence="7" id="KW-0238">DNA-binding</keyword>
<dbReference type="STRING" id="1276538.A0A1X7RLC7"/>
<keyword evidence="6" id="KW-0779">Telomere</keyword>
<dbReference type="InterPro" id="IPR012340">
    <property type="entry name" value="NA-bd_OB-fold"/>
</dbReference>
<dbReference type="EMBL" id="LT853693">
    <property type="protein sequence ID" value="SMQ48000.1"/>
    <property type="molecule type" value="Genomic_DNA"/>
</dbReference>
<dbReference type="GO" id="GO:0098505">
    <property type="term" value="F:G-rich strand telomeric DNA binding"/>
    <property type="evidence" value="ECO:0007669"/>
    <property type="project" value="TreeGrafter"/>
</dbReference>
<evidence type="ECO:0000256" key="1">
    <source>
        <dbReference type="ARBA" id="ARBA00004123"/>
    </source>
</evidence>
<evidence type="ECO:0000256" key="2">
    <source>
        <dbReference type="ARBA" id="ARBA00004574"/>
    </source>
</evidence>
<dbReference type="GO" id="GO:0010521">
    <property type="term" value="F:telomerase inhibitor activity"/>
    <property type="evidence" value="ECO:0007669"/>
    <property type="project" value="TreeGrafter"/>
</dbReference>
<evidence type="ECO:0000313" key="11">
    <source>
        <dbReference type="EMBL" id="SMQ48000.1"/>
    </source>
</evidence>
<evidence type="ECO:0000256" key="4">
    <source>
        <dbReference type="ARBA" id="ARBA00015253"/>
    </source>
</evidence>
<dbReference type="Pfam" id="PF16686">
    <property type="entry name" value="POT1PC"/>
    <property type="match status" value="1"/>
</dbReference>
<evidence type="ECO:0000259" key="10">
    <source>
        <dbReference type="SMART" id="SM00976"/>
    </source>
</evidence>
<dbReference type="InterPro" id="IPR032042">
    <property type="entry name" value="POT1PC"/>
</dbReference>
<dbReference type="Gene3D" id="2.40.50.140">
    <property type="entry name" value="Nucleic acid-binding proteins"/>
    <property type="match status" value="2"/>
</dbReference>
<protein>
    <recommendedName>
        <fullName evidence="4">Protection of telomeres protein 1</fullName>
    </recommendedName>
</protein>
<keyword evidence="5" id="KW-0158">Chromosome</keyword>
<dbReference type="CDD" id="cd04497">
    <property type="entry name" value="hPOT1_OB1_like"/>
    <property type="match status" value="1"/>
</dbReference>